<feature type="compositionally biased region" description="Polar residues" evidence="3">
    <location>
        <begin position="92"/>
        <end position="111"/>
    </location>
</feature>
<evidence type="ECO:0008006" key="7">
    <source>
        <dbReference type="Google" id="ProtNLM"/>
    </source>
</evidence>
<keyword evidence="6" id="KW-1185">Reference proteome</keyword>
<evidence type="ECO:0000256" key="3">
    <source>
        <dbReference type="SAM" id="MobiDB-lite"/>
    </source>
</evidence>
<accession>A0A6M0IRS1</accession>
<evidence type="ECO:0000313" key="6">
    <source>
        <dbReference type="Proteomes" id="UP000477386"/>
    </source>
</evidence>
<evidence type="ECO:0000256" key="1">
    <source>
        <dbReference type="ARBA" id="ARBA00009766"/>
    </source>
</evidence>
<feature type="signal peptide" evidence="4">
    <location>
        <begin position="1"/>
        <end position="19"/>
    </location>
</feature>
<evidence type="ECO:0000256" key="2">
    <source>
        <dbReference type="ARBA" id="ARBA00022729"/>
    </source>
</evidence>
<dbReference type="GO" id="GO:0007155">
    <property type="term" value="P:cell adhesion"/>
    <property type="evidence" value="ECO:0007669"/>
    <property type="project" value="InterPro"/>
</dbReference>
<comment type="caution">
    <text evidence="5">The sequence shown here is derived from an EMBL/GenBank/DDBJ whole genome shotgun (WGS) entry which is preliminary data.</text>
</comment>
<dbReference type="Pfam" id="PF07012">
    <property type="entry name" value="Curlin_rpt"/>
    <property type="match status" value="1"/>
</dbReference>
<proteinExistence type="inferred from homology"/>
<feature type="compositionally biased region" description="Polar residues" evidence="3">
    <location>
        <begin position="43"/>
        <end position="54"/>
    </location>
</feature>
<dbReference type="InterPro" id="IPR009742">
    <property type="entry name" value="Curlin_rpt"/>
</dbReference>
<evidence type="ECO:0000256" key="4">
    <source>
        <dbReference type="SAM" id="SignalP"/>
    </source>
</evidence>
<feature type="region of interest" description="Disordered" evidence="3">
    <location>
        <begin position="118"/>
        <end position="137"/>
    </location>
</feature>
<feature type="compositionally biased region" description="Polar residues" evidence="3">
    <location>
        <begin position="71"/>
        <end position="80"/>
    </location>
</feature>
<dbReference type="EMBL" id="JAAGNZ010000003">
    <property type="protein sequence ID" value="NEU70071.1"/>
    <property type="molecule type" value="Genomic_DNA"/>
</dbReference>
<dbReference type="RefSeq" id="WP_164043226.1">
    <property type="nucleotide sequence ID" value="NZ_JAAGNZ010000003.1"/>
</dbReference>
<organism evidence="5 6">
    <name type="scientific">Spirosoma agri</name>
    <dbReference type="NCBI Taxonomy" id="1987381"/>
    <lineage>
        <taxon>Bacteria</taxon>
        <taxon>Pseudomonadati</taxon>
        <taxon>Bacteroidota</taxon>
        <taxon>Cytophagia</taxon>
        <taxon>Cytophagales</taxon>
        <taxon>Cytophagaceae</taxon>
        <taxon>Spirosoma</taxon>
    </lineage>
</organism>
<evidence type="ECO:0000313" key="5">
    <source>
        <dbReference type="EMBL" id="NEU70071.1"/>
    </source>
</evidence>
<protein>
    <recommendedName>
        <fullName evidence="7">Curlin associated repeat-containing protein</fullName>
    </recommendedName>
</protein>
<keyword evidence="2 4" id="KW-0732">Signal</keyword>
<feature type="region of interest" description="Disordered" evidence="3">
    <location>
        <begin position="43"/>
        <end position="113"/>
    </location>
</feature>
<sequence length="137" mass="14235">MNQFLLTALTMLVATTAFGQNSVSITQNGTAANSASVTQLGEGNSVNISQSGGATTDGPKPGNRVSLRVSKGTQTTISQHNRGDGPFGPNSVEISQEGQATATITQSSETGENAIHMLPVLSDHRGKAQPSKKRNRQ</sequence>
<dbReference type="AlphaFoldDB" id="A0A6M0IRS1"/>
<name>A0A6M0IRS1_9BACT</name>
<gene>
    <name evidence="5" type="ORF">GK091_24555</name>
</gene>
<comment type="similarity">
    <text evidence="1">Belongs to the CsgA/CsgB family.</text>
</comment>
<dbReference type="GO" id="GO:0009289">
    <property type="term" value="C:pilus"/>
    <property type="evidence" value="ECO:0007669"/>
    <property type="project" value="InterPro"/>
</dbReference>
<dbReference type="Proteomes" id="UP000477386">
    <property type="component" value="Unassembled WGS sequence"/>
</dbReference>
<reference evidence="5 6" key="1">
    <citation type="submission" date="2020-02" db="EMBL/GenBank/DDBJ databases">
        <title>Draft genome sequence of two Spirosoma agri KCTC 52727 and Spirosoma terrae KCTC 52035.</title>
        <authorList>
            <person name="Rojas J."/>
            <person name="Ambika Manirajan B."/>
            <person name="Ratering S."/>
            <person name="Suarez C."/>
            <person name="Schnell S."/>
        </authorList>
    </citation>
    <scope>NUCLEOTIDE SEQUENCE [LARGE SCALE GENOMIC DNA]</scope>
    <source>
        <strain evidence="5 6">KCTC 52727</strain>
    </source>
</reference>
<feature type="chain" id="PRO_5026718707" description="Curlin associated repeat-containing protein" evidence="4">
    <location>
        <begin position="20"/>
        <end position="137"/>
    </location>
</feature>